<evidence type="ECO:0000259" key="2">
    <source>
        <dbReference type="Pfam" id="PF14214"/>
    </source>
</evidence>
<organism evidence="4 5">
    <name type="scientific">Prorocentrum cordatum</name>
    <dbReference type="NCBI Taxonomy" id="2364126"/>
    <lineage>
        <taxon>Eukaryota</taxon>
        <taxon>Sar</taxon>
        <taxon>Alveolata</taxon>
        <taxon>Dinophyceae</taxon>
        <taxon>Prorocentrales</taxon>
        <taxon>Prorocentraceae</taxon>
        <taxon>Prorocentrum</taxon>
    </lineage>
</organism>
<evidence type="ECO:0000313" key="5">
    <source>
        <dbReference type="Proteomes" id="UP001189429"/>
    </source>
</evidence>
<reference evidence="4" key="1">
    <citation type="submission" date="2023-10" db="EMBL/GenBank/DDBJ databases">
        <authorList>
            <person name="Chen Y."/>
            <person name="Shah S."/>
            <person name="Dougan E. K."/>
            <person name="Thang M."/>
            <person name="Chan C."/>
        </authorList>
    </citation>
    <scope>NUCLEOTIDE SEQUENCE [LARGE SCALE GENOMIC DNA]</scope>
</reference>
<proteinExistence type="predicted"/>
<dbReference type="Pfam" id="PF14214">
    <property type="entry name" value="Helitron_like_N"/>
    <property type="match status" value="1"/>
</dbReference>
<dbReference type="Pfam" id="PF20209">
    <property type="entry name" value="DUF6570"/>
    <property type="match status" value="1"/>
</dbReference>
<dbReference type="EMBL" id="CAUYUJ010001985">
    <property type="protein sequence ID" value="CAK0798613.1"/>
    <property type="molecule type" value="Genomic_DNA"/>
</dbReference>
<dbReference type="Proteomes" id="UP001189429">
    <property type="component" value="Unassembled WGS sequence"/>
</dbReference>
<feature type="non-terminal residue" evidence="4">
    <location>
        <position position="1"/>
    </location>
</feature>
<evidence type="ECO:0000256" key="1">
    <source>
        <dbReference type="SAM" id="MobiDB-lite"/>
    </source>
</evidence>
<feature type="domain" description="DUF6570" evidence="3">
    <location>
        <begin position="552"/>
        <end position="711"/>
    </location>
</feature>
<evidence type="ECO:0008006" key="6">
    <source>
        <dbReference type="Google" id="ProtNLM"/>
    </source>
</evidence>
<feature type="region of interest" description="Disordered" evidence="1">
    <location>
        <begin position="1311"/>
        <end position="1368"/>
    </location>
</feature>
<accession>A0ABN9PZ61</accession>
<evidence type="ECO:0000259" key="3">
    <source>
        <dbReference type="Pfam" id="PF20209"/>
    </source>
</evidence>
<name>A0ABN9PZ61_9DINO</name>
<gene>
    <name evidence="4" type="ORF">PCOR1329_LOCUS7320</name>
</gene>
<feature type="region of interest" description="Disordered" evidence="1">
    <location>
        <begin position="880"/>
        <end position="899"/>
    </location>
</feature>
<feature type="region of interest" description="Disordered" evidence="1">
    <location>
        <begin position="1589"/>
        <end position="1614"/>
    </location>
</feature>
<dbReference type="InterPro" id="IPR025476">
    <property type="entry name" value="Helitron_helicase-like"/>
</dbReference>
<feature type="compositionally biased region" description="Basic and acidic residues" evidence="1">
    <location>
        <begin position="1589"/>
        <end position="1603"/>
    </location>
</feature>
<feature type="non-terminal residue" evidence="4">
    <location>
        <position position="1827"/>
    </location>
</feature>
<comment type="caution">
    <text evidence="4">The sequence shown here is derived from an EMBL/GenBank/DDBJ whole genome shotgun (WGS) entry which is preliminary data.</text>
</comment>
<dbReference type="Gene3D" id="3.90.70.10">
    <property type="entry name" value="Cysteine proteinases"/>
    <property type="match status" value="1"/>
</dbReference>
<feature type="region of interest" description="Disordered" evidence="1">
    <location>
        <begin position="243"/>
        <end position="310"/>
    </location>
</feature>
<feature type="compositionally biased region" description="Basic and acidic residues" evidence="1">
    <location>
        <begin position="1311"/>
        <end position="1336"/>
    </location>
</feature>
<feature type="domain" description="Helitron helicase-like" evidence="2">
    <location>
        <begin position="1055"/>
        <end position="1230"/>
    </location>
</feature>
<dbReference type="InterPro" id="IPR046700">
    <property type="entry name" value="DUF6570"/>
</dbReference>
<protein>
    <recommendedName>
        <fullName evidence="6">ATP-dependent DNA helicase</fullName>
    </recommendedName>
</protein>
<evidence type="ECO:0000313" key="4">
    <source>
        <dbReference type="EMBL" id="CAK0798613.1"/>
    </source>
</evidence>
<dbReference type="SUPFAM" id="SSF54001">
    <property type="entry name" value="Cysteine proteinases"/>
    <property type="match status" value="1"/>
</dbReference>
<feature type="compositionally biased region" description="Basic and acidic residues" evidence="1">
    <location>
        <begin position="258"/>
        <end position="291"/>
    </location>
</feature>
<sequence>VAKADPASTCLDTVPLLGKLVSYFLHHSKYPGGTQQGASECATFLLGCLDNAQDLRTRVFGSGAAEAVEDQILCQVSPDAQVAAAAGKVNVAGMLMVSSAPSPALMLRVENTYEFGGVRHSVTARADWGTAEFEVTVAGTEDTATYRVDSFAAHEADGDVSADQMMQSGHYFTFLHLDNEWFKLNDGKVSKLSEPPEHFPYLVFLTRVDTPTGRRLRGKQARADPRTMRDLLTSRVAEAASVALRSRDQSGRAQSGWEQDRIGRQQGRDERASGKEALQADKARLLADENVKKRRARSGQGDNRDRTRLDHFAESQDPIRRYEHTRELRRKEPTEKIKIWDTRARHTQPVPCQLCQDTEFSCKGDWLEHVNKEHGGEQRYRNALFALESLCPHKTTGQEMRLIISNFTEFYTRGAMGWEGFSEEMTAQANSDDGLPRDQRWDPRCIKACVFCARRQWSEDVQEVYLAGPECFMQAPEAVAVLLDPETYREAWNLIPKEELLASAVNMRVGDSQGRRRVLLHKRRVSDAEASGHEKVNVCQECFDNFRKKTPTMCKCALANHAWIGRWLPLFRDTTLAHEMLFALARVVATKVVLRPDQRSKAETAGSQTARSWDFLCHQSGFTGCAVLFGNASCTEALTRFPTPDLGKSFAVSFTGPPSQGDEGADEAQRRGRARVSRIAQLQIEESVFDAQAAYLRKTNVVYAETTYDADLVAQWCPAGVEKRVPPPISDSAVEVPMDTDDPGAVLSSGPGGATAAGHADKVDEDVALERQSRVVAAFHPDGIPGAKAHESCMQITALQHQMEELDAAAARSVAAEAESILESQLDGNDSCLQDEAGRERILEQRAKVRKLAQKSTSEQSQHKMLAELQWLLSGVDCQAAPPAAPSTSQPSDAAAASASTTVPHLQVARGSRPFSLFNWEAMTQARPTLWHYGDGAFGDPQRAYAPYVPLLPVEWITCPLMREELEYTVDGEDEQYKVDPDLLSNRFACDWLVLHLLSSINWLTERHASLCAFLTSGGMKFAEQLLKLTSEEIAAAARLQHARGGRIHGLRNLAADQEFPHNLSVALNALQMGHADVMGTDGHRRLCRYEGYAYMTLFGEPVVFCTPNLADTKQPLLLVVQGEEIRLEDNFISGNETLPKYRDMMKRLAADTVGQTLVFDKMMKLFFIHVLGVRPELLGIRRRARPSADQCTGGVAASSFGLGIFGPVLAFRGEIEAQGRGSLHPHILVWLLGIKPADVLRMLQRDPGSLQTRLATWMKQCVSSMQSTCQSSVMRAPQRFGHLDQVAEPLPFSRTERSLARYDGGSEIDVMRDDLQRDRVEPTEEQSRLFEDAAEKAAWSRPDLPLKTKSVTQSSAAGDGKPKPGSTCSKVVPEFAVFRCPDHRRRGALHRRGDLSAGEQSPHSWEQAFTEDARSLAEEILVHVCGESCFKYSGRLLLFQEHPSECLINYAGLDCVRCNLDVQELPHLGDQPTFGYMNNYEWVENDYLPRRSLEKGNLPAEPHAFTEEFTPDEWRAILLECMRSDDATVAQNNELATVMERESTAAMCDGINTGFYINAYTTKQLPDMQGTLEELRKGIERLELRREEMQEATKKTQSRDAEGSAVSEAPGRGPNKFGQVLQTLNLMSSAFKRCHHRGMSEILMPIMFNTMTYFSHRCWKVFIKRAVFLAAQTWRNKFGQAVRHKRIKDGGGVGLRYLTKDKQSYPLVGWERVRLDGGAELYRHPDGTELGNLQSAYDYDVAVKSPNSSGSYKDERKVALTALQRFLNEAEAETTEEKGREGARRTRTTTPVDDWLHRGNHAVLKDMPLYIYAIWVYSAEKPPPCQ</sequence>
<dbReference type="InterPro" id="IPR038765">
    <property type="entry name" value="Papain-like_cys_pep_sf"/>
</dbReference>
<keyword evidence="5" id="KW-1185">Reference proteome</keyword>